<dbReference type="SMART" id="SM00382">
    <property type="entry name" value="AAA"/>
    <property type="match status" value="1"/>
</dbReference>
<dbReference type="PANTHER" id="PTHR42781:SF8">
    <property type="entry name" value="BICARBONATE TRANSPORT ATP-BINDING PROTEIN CMPC"/>
    <property type="match status" value="1"/>
</dbReference>
<reference evidence="5 6" key="1">
    <citation type="submission" date="2016-11" db="EMBL/GenBank/DDBJ databases">
        <authorList>
            <person name="Manzoor S."/>
        </authorList>
    </citation>
    <scope>NUCLEOTIDE SEQUENCE [LARGE SCALE GENOMIC DNA]</scope>
    <source>
        <strain evidence="5">Clostridium ultunense strain Esp</strain>
    </source>
</reference>
<feature type="domain" description="ABC transporter" evidence="4">
    <location>
        <begin position="3"/>
        <end position="223"/>
    </location>
</feature>
<keyword evidence="1" id="KW-0813">Transport</keyword>
<evidence type="ECO:0000256" key="2">
    <source>
        <dbReference type="ARBA" id="ARBA00022741"/>
    </source>
</evidence>
<keyword evidence="3" id="KW-0067">ATP-binding</keyword>
<sequence>MKYKVKNITKCYGDLKVLEGITIDFDPNRTTCILGPSGCGKTTLLNIIGGITEKDSGEIIGFQDEDMSFVFQDDRLIEWKNVYDNLSFVLKGKMDRKQIENTIDKHLKLANLKQYKYYYPNNLSGGMRQRINILRAFAYSSKLLIMDEPFKSLDVNNKQIVTEIFKSLRIREKRTCILVTHDIQEALDLGDKIVILTEKPAKVKRVIENTSIASRKPENRIMLGDLIKRELKI</sequence>
<dbReference type="Gene3D" id="3.40.50.300">
    <property type="entry name" value="P-loop containing nucleotide triphosphate hydrolases"/>
    <property type="match status" value="1"/>
</dbReference>
<dbReference type="AlphaFoldDB" id="M1Z662"/>
<dbReference type="InterPro" id="IPR027417">
    <property type="entry name" value="P-loop_NTPase"/>
</dbReference>
<keyword evidence="2" id="KW-0547">Nucleotide-binding</keyword>
<accession>M1Z662</accession>
<dbReference type="GO" id="GO:0016887">
    <property type="term" value="F:ATP hydrolysis activity"/>
    <property type="evidence" value="ECO:0007669"/>
    <property type="project" value="InterPro"/>
</dbReference>
<dbReference type="InterPro" id="IPR050093">
    <property type="entry name" value="ABC_SmlMolc_Importer"/>
</dbReference>
<evidence type="ECO:0000313" key="5">
    <source>
        <dbReference type="EMBL" id="SHD75470.1"/>
    </source>
</evidence>
<gene>
    <name evidence="5" type="ORF">CUESP1_0071</name>
</gene>
<dbReference type="GO" id="GO:0005524">
    <property type="term" value="F:ATP binding"/>
    <property type="evidence" value="ECO:0007669"/>
    <property type="project" value="UniProtKB-KW"/>
</dbReference>
<dbReference type="PROSITE" id="PS00211">
    <property type="entry name" value="ABC_TRANSPORTER_1"/>
    <property type="match status" value="1"/>
</dbReference>
<dbReference type="InterPro" id="IPR003439">
    <property type="entry name" value="ABC_transporter-like_ATP-bd"/>
</dbReference>
<protein>
    <submittedName>
        <fullName evidence="5">Nitrate ABC transporter</fullName>
    </submittedName>
</protein>
<dbReference type="InterPro" id="IPR003593">
    <property type="entry name" value="AAA+_ATPase"/>
</dbReference>
<dbReference type="RefSeq" id="WP_005583240.1">
    <property type="nucleotide sequence ID" value="NZ_LT669839.1"/>
</dbReference>
<dbReference type="Pfam" id="PF00005">
    <property type="entry name" value="ABC_tran"/>
    <property type="match status" value="1"/>
</dbReference>
<dbReference type="PANTHER" id="PTHR42781">
    <property type="entry name" value="SPERMIDINE/PUTRESCINE IMPORT ATP-BINDING PROTEIN POTA"/>
    <property type="match status" value="1"/>
</dbReference>
<organism evidence="5 6">
    <name type="scientific">[Clostridium] ultunense Esp</name>
    <dbReference type="NCBI Taxonomy" id="1288971"/>
    <lineage>
        <taxon>Bacteria</taxon>
        <taxon>Bacillati</taxon>
        <taxon>Bacillota</taxon>
        <taxon>Tissierellia</taxon>
        <taxon>Tissierellales</taxon>
        <taxon>Tepidimicrobiaceae</taxon>
        <taxon>Schnuerera</taxon>
    </lineage>
</organism>
<evidence type="ECO:0000259" key="4">
    <source>
        <dbReference type="PROSITE" id="PS50893"/>
    </source>
</evidence>
<dbReference type="SUPFAM" id="SSF52540">
    <property type="entry name" value="P-loop containing nucleoside triphosphate hydrolases"/>
    <property type="match status" value="1"/>
</dbReference>
<dbReference type="HOGENOM" id="CLU_000604_1_22_9"/>
<evidence type="ECO:0000256" key="1">
    <source>
        <dbReference type="ARBA" id="ARBA00022448"/>
    </source>
</evidence>
<dbReference type="EMBL" id="LT669839">
    <property type="protein sequence ID" value="SHD75470.1"/>
    <property type="molecule type" value="Genomic_DNA"/>
</dbReference>
<dbReference type="Proteomes" id="UP000245423">
    <property type="component" value="Chromosome 1"/>
</dbReference>
<dbReference type="PROSITE" id="PS50893">
    <property type="entry name" value="ABC_TRANSPORTER_2"/>
    <property type="match status" value="1"/>
</dbReference>
<dbReference type="InterPro" id="IPR017871">
    <property type="entry name" value="ABC_transporter-like_CS"/>
</dbReference>
<evidence type="ECO:0000256" key="3">
    <source>
        <dbReference type="ARBA" id="ARBA00022840"/>
    </source>
</evidence>
<keyword evidence="6" id="KW-1185">Reference proteome</keyword>
<name>M1Z662_9FIRM</name>
<evidence type="ECO:0000313" key="6">
    <source>
        <dbReference type="Proteomes" id="UP000245423"/>
    </source>
</evidence>
<proteinExistence type="predicted"/>